<feature type="domain" description="NERD" evidence="1">
    <location>
        <begin position="14"/>
        <end position="109"/>
    </location>
</feature>
<organism evidence="2 3">
    <name type="scientific">Paenibacillus aurantiacus</name>
    <dbReference type="NCBI Taxonomy" id="1936118"/>
    <lineage>
        <taxon>Bacteria</taxon>
        <taxon>Bacillati</taxon>
        <taxon>Bacillota</taxon>
        <taxon>Bacilli</taxon>
        <taxon>Bacillales</taxon>
        <taxon>Paenibacillaceae</taxon>
        <taxon>Paenibacillus</taxon>
    </lineage>
</organism>
<dbReference type="EMBL" id="JBHMDO010000002">
    <property type="protein sequence ID" value="MFB9324403.1"/>
    <property type="molecule type" value="Genomic_DNA"/>
</dbReference>
<dbReference type="Pfam" id="PF08378">
    <property type="entry name" value="NERD"/>
    <property type="match status" value="1"/>
</dbReference>
<keyword evidence="3" id="KW-1185">Reference proteome</keyword>
<comment type="caution">
    <text evidence="2">The sequence shown here is derived from an EMBL/GenBank/DDBJ whole genome shotgun (WGS) entry which is preliminary data.</text>
</comment>
<dbReference type="InterPro" id="IPR011528">
    <property type="entry name" value="NERD"/>
</dbReference>
<dbReference type="RefSeq" id="WP_377488239.1">
    <property type="nucleotide sequence ID" value="NZ_JBHMDO010000002.1"/>
</dbReference>
<dbReference type="Proteomes" id="UP001589747">
    <property type="component" value="Unassembled WGS sequence"/>
</dbReference>
<evidence type="ECO:0000313" key="2">
    <source>
        <dbReference type="EMBL" id="MFB9324403.1"/>
    </source>
</evidence>
<accession>A0ABV5KJ59</accession>
<gene>
    <name evidence="2" type="ORF">ACFFSY_00415</name>
</gene>
<reference evidence="2 3" key="1">
    <citation type="submission" date="2024-09" db="EMBL/GenBank/DDBJ databases">
        <authorList>
            <person name="Sun Q."/>
            <person name="Mori K."/>
        </authorList>
    </citation>
    <scope>NUCLEOTIDE SEQUENCE [LARGE SCALE GENOMIC DNA]</scope>
    <source>
        <strain evidence="2 3">TISTR 2452</strain>
    </source>
</reference>
<name>A0ABV5KJ59_9BACL</name>
<protein>
    <submittedName>
        <fullName evidence="2">NERD domain-containing protein</fullName>
    </submittedName>
</protein>
<sequence>MAITYPASPTFQTRGEKQVFTFLKNSLSNAWHLFYEPHVDDVTPDIVVFSPYAGALIIEVKDYATQTIKRLSPNYWELSVEGQTKSILSPYEQVRHYKHKLAKQLEKRNGFCVREGIYQGKVMFPIMCACWLVNITEHDIGVMGISKVIPDKLLLTKDRFEQPHVIEDVLYGILASKFKINEVSTGLTNELVQFLHPSLSVPEYEEIRKAWFRTFQSNILTFASVVDEVLFIATEIRHLRAKGVSDASISIFVQENRHLKRNSILFDVEHILADMGVNGVRIGALNDYLTPDRHTYTFVMDLKPTGMDEKKEASLSELLREASGRVWFTSSCLE</sequence>
<proteinExistence type="predicted"/>
<evidence type="ECO:0000259" key="1">
    <source>
        <dbReference type="Pfam" id="PF08378"/>
    </source>
</evidence>
<evidence type="ECO:0000313" key="3">
    <source>
        <dbReference type="Proteomes" id="UP001589747"/>
    </source>
</evidence>